<organism evidence="2 3">
    <name type="scientific">Mycena albidolilacea</name>
    <dbReference type="NCBI Taxonomy" id="1033008"/>
    <lineage>
        <taxon>Eukaryota</taxon>
        <taxon>Fungi</taxon>
        <taxon>Dikarya</taxon>
        <taxon>Basidiomycota</taxon>
        <taxon>Agaricomycotina</taxon>
        <taxon>Agaricomycetes</taxon>
        <taxon>Agaricomycetidae</taxon>
        <taxon>Agaricales</taxon>
        <taxon>Marasmiineae</taxon>
        <taxon>Mycenaceae</taxon>
        <taxon>Mycena</taxon>
    </lineage>
</organism>
<reference evidence="2" key="1">
    <citation type="submission" date="2023-03" db="EMBL/GenBank/DDBJ databases">
        <title>Massive genome expansion in bonnet fungi (Mycena s.s.) driven by repeated elements and novel gene families across ecological guilds.</title>
        <authorList>
            <consortium name="Lawrence Berkeley National Laboratory"/>
            <person name="Harder C.B."/>
            <person name="Miyauchi S."/>
            <person name="Viragh M."/>
            <person name="Kuo A."/>
            <person name="Thoen E."/>
            <person name="Andreopoulos B."/>
            <person name="Lu D."/>
            <person name="Skrede I."/>
            <person name="Drula E."/>
            <person name="Henrissat B."/>
            <person name="Morin E."/>
            <person name="Kohler A."/>
            <person name="Barry K."/>
            <person name="LaButti K."/>
            <person name="Morin E."/>
            <person name="Salamov A."/>
            <person name="Lipzen A."/>
            <person name="Mereny Z."/>
            <person name="Hegedus B."/>
            <person name="Baldrian P."/>
            <person name="Stursova M."/>
            <person name="Weitz H."/>
            <person name="Taylor A."/>
            <person name="Grigoriev I.V."/>
            <person name="Nagy L.G."/>
            <person name="Martin F."/>
            <person name="Kauserud H."/>
        </authorList>
    </citation>
    <scope>NUCLEOTIDE SEQUENCE</scope>
    <source>
        <strain evidence="2">CBHHK002</strain>
    </source>
</reference>
<accession>A0AAD7EEE4</accession>
<comment type="caution">
    <text evidence="2">The sequence shown here is derived from an EMBL/GenBank/DDBJ whole genome shotgun (WGS) entry which is preliminary data.</text>
</comment>
<evidence type="ECO:0000313" key="3">
    <source>
        <dbReference type="Proteomes" id="UP001218218"/>
    </source>
</evidence>
<evidence type="ECO:0000256" key="1">
    <source>
        <dbReference type="SAM" id="MobiDB-lite"/>
    </source>
</evidence>
<dbReference type="Proteomes" id="UP001218218">
    <property type="component" value="Unassembled WGS sequence"/>
</dbReference>
<feature type="region of interest" description="Disordered" evidence="1">
    <location>
        <begin position="278"/>
        <end position="312"/>
    </location>
</feature>
<keyword evidence="3" id="KW-1185">Reference proteome</keyword>
<dbReference type="EMBL" id="JARIHO010000062">
    <property type="protein sequence ID" value="KAJ7315330.1"/>
    <property type="molecule type" value="Genomic_DNA"/>
</dbReference>
<evidence type="ECO:0000313" key="2">
    <source>
        <dbReference type="EMBL" id="KAJ7315330.1"/>
    </source>
</evidence>
<proteinExistence type="predicted"/>
<feature type="compositionally biased region" description="Polar residues" evidence="1">
    <location>
        <begin position="296"/>
        <end position="312"/>
    </location>
</feature>
<dbReference type="AlphaFoldDB" id="A0AAD7EEE4"/>
<sequence>MLVSILVCLRQRIKKLFTAEKRMPWNLQDIFPAATARHDLDVYTWLVRETSERPWSGGAHPSATVVESVKLYRHTGGARDSVVICHLRHPACPNKTISLMFERFREGANSGEVAPKRSSGSGIALDSVIVTTTESDAQLITTSHLLYQTLTFTSSKPTLVDLLALAASISGRNRTYSVIDGACIFFGGAIYWALQRLFDGRSEDSPGCHSTLPVFLSMLDTYERKIQEVVVTFPDAKSQFEQMGANAQLNAMGARILTAQLPPGFRRQLEAKLAVLQNQKSAERPTMREKKHVSFSAESYQRSHSSHTGIEQ</sequence>
<protein>
    <submittedName>
        <fullName evidence="2">Uncharacterized protein</fullName>
    </submittedName>
</protein>
<gene>
    <name evidence="2" type="ORF">DFH08DRAFT_893677</name>
</gene>
<name>A0AAD7EEE4_9AGAR</name>